<dbReference type="GO" id="GO:0009003">
    <property type="term" value="F:signal peptidase activity"/>
    <property type="evidence" value="ECO:0007669"/>
    <property type="project" value="UniProtKB-EC"/>
</dbReference>
<evidence type="ECO:0000259" key="10">
    <source>
        <dbReference type="Pfam" id="PF10502"/>
    </source>
</evidence>
<dbReference type="GO" id="GO:0005886">
    <property type="term" value="C:plasma membrane"/>
    <property type="evidence" value="ECO:0007669"/>
    <property type="project" value="UniProtKB-SubCell"/>
</dbReference>
<evidence type="ECO:0000313" key="12">
    <source>
        <dbReference type="Proteomes" id="UP000176005"/>
    </source>
</evidence>
<keyword evidence="6 8" id="KW-0378">Hydrolase</keyword>
<dbReference type="CDD" id="cd06530">
    <property type="entry name" value="S26_SPase_I"/>
    <property type="match status" value="1"/>
</dbReference>
<dbReference type="EMBL" id="LJGW01000725">
    <property type="protein sequence ID" value="OEV02412.1"/>
    <property type="molecule type" value="Genomic_DNA"/>
</dbReference>
<comment type="catalytic activity">
    <reaction evidence="1 8">
        <text>Cleavage of hydrophobic, N-terminal signal or leader sequences from secreted and periplasmic proteins.</text>
        <dbReference type="EC" id="3.4.21.89"/>
    </reaction>
</comment>
<evidence type="ECO:0000256" key="5">
    <source>
        <dbReference type="ARBA" id="ARBA00022670"/>
    </source>
</evidence>
<accession>A0A1E7KER5</accession>
<feature type="compositionally biased region" description="Basic and acidic residues" evidence="9">
    <location>
        <begin position="189"/>
        <end position="202"/>
    </location>
</feature>
<organism evidence="11 12">
    <name type="scientific">Streptomyces nanshensis</name>
    <dbReference type="NCBI Taxonomy" id="518642"/>
    <lineage>
        <taxon>Bacteria</taxon>
        <taxon>Bacillati</taxon>
        <taxon>Actinomycetota</taxon>
        <taxon>Actinomycetes</taxon>
        <taxon>Kitasatosporales</taxon>
        <taxon>Streptomycetaceae</taxon>
        <taxon>Streptomyces</taxon>
    </lineage>
</organism>
<dbReference type="InterPro" id="IPR019533">
    <property type="entry name" value="Peptidase_S26"/>
</dbReference>
<feature type="active site" evidence="7">
    <location>
        <position position="61"/>
    </location>
</feature>
<dbReference type="InterPro" id="IPR019758">
    <property type="entry name" value="Pept_S26A_signal_pept_1_CS"/>
</dbReference>
<evidence type="ECO:0000256" key="1">
    <source>
        <dbReference type="ARBA" id="ARBA00000677"/>
    </source>
</evidence>
<evidence type="ECO:0000256" key="6">
    <source>
        <dbReference type="ARBA" id="ARBA00022801"/>
    </source>
</evidence>
<sequence>MDTETQQQDDAERDRSSGPLRRTWRGWSRSARLCAIAASLLSLLVLVSVFIVQPFLIPSASMTPTLEVGDRILVNKLAYRIGNSPGRGDVVVFDGRGSFMDEEATRGNPVTGLLREAGAAVGVVRPAETDYVKRVIGVGGDRVRCCDERGKIEVNGVPLDEGYLHDGDDPSAVPFDIEVPQGRLWVMGDHRSDSSDSRDHLGDAGGGTVPVERVIGRADAVAWPTDRWGAVLGGGGGAHE</sequence>
<keyword evidence="5 8" id="KW-0645">Protease</keyword>
<comment type="caution">
    <text evidence="11">The sequence shown here is derived from an EMBL/GenBank/DDBJ whole genome shotgun (WGS) entry which is preliminary data.</text>
</comment>
<dbReference type="PROSITE" id="PS00761">
    <property type="entry name" value="SPASE_I_3"/>
    <property type="match status" value="1"/>
</dbReference>
<proteinExistence type="inferred from homology"/>
<dbReference type="InterPro" id="IPR000223">
    <property type="entry name" value="Pept_S26A_signal_pept_1"/>
</dbReference>
<dbReference type="EC" id="3.4.21.89" evidence="4 8"/>
<evidence type="ECO:0000256" key="3">
    <source>
        <dbReference type="ARBA" id="ARBA00009370"/>
    </source>
</evidence>
<dbReference type="PANTHER" id="PTHR43390">
    <property type="entry name" value="SIGNAL PEPTIDASE I"/>
    <property type="match status" value="1"/>
</dbReference>
<dbReference type="RefSeq" id="WP_070020780.1">
    <property type="nucleotide sequence ID" value="NZ_LJGW01000725.1"/>
</dbReference>
<dbReference type="PRINTS" id="PR00727">
    <property type="entry name" value="LEADERPTASE"/>
</dbReference>
<dbReference type="Gene3D" id="2.10.109.10">
    <property type="entry name" value="Umud Fragment, subunit A"/>
    <property type="match status" value="1"/>
</dbReference>
<evidence type="ECO:0000256" key="8">
    <source>
        <dbReference type="RuleBase" id="RU362042"/>
    </source>
</evidence>
<feature type="domain" description="Peptidase S26" evidence="10">
    <location>
        <begin position="36"/>
        <end position="223"/>
    </location>
</feature>
<protein>
    <recommendedName>
        <fullName evidence="4 8">Signal peptidase I</fullName>
        <ecNumber evidence="4 8">3.4.21.89</ecNumber>
    </recommendedName>
</protein>
<dbReference type="GO" id="GO:0004252">
    <property type="term" value="F:serine-type endopeptidase activity"/>
    <property type="evidence" value="ECO:0007669"/>
    <property type="project" value="InterPro"/>
</dbReference>
<dbReference type="Pfam" id="PF10502">
    <property type="entry name" value="Peptidase_S26"/>
    <property type="match status" value="1"/>
</dbReference>
<comment type="subcellular location">
    <subcellularLocation>
        <location evidence="2">Cell membrane</location>
        <topology evidence="2">Single-pass type II membrane protein</topology>
    </subcellularLocation>
    <subcellularLocation>
        <location evidence="8">Membrane</location>
        <topology evidence="8">Single-pass type II membrane protein</topology>
    </subcellularLocation>
</comment>
<evidence type="ECO:0000256" key="2">
    <source>
        <dbReference type="ARBA" id="ARBA00004401"/>
    </source>
</evidence>
<evidence type="ECO:0000313" key="11">
    <source>
        <dbReference type="EMBL" id="OEV02412.1"/>
    </source>
</evidence>
<name>A0A1E7KER5_9ACTN</name>
<gene>
    <name evidence="11" type="ORF">AN218_33415</name>
</gene>
<evidence type="ECO:0000256" key="7">
    <source>
        <dbReference type="PIRSR" id="PIRSR600223-1"/>
    </source>
</evidence>
<keyword evidence="8" id="KW-0472">Membrane</keyword>
<dbReference type="InterPro" id="IPR036286">
    <property type="entry name" value="LexA/Signal_pep-like_sf"/>
</dbReference>
<dbReference type="PROSITE" id="PS00501">
    <property type="entry name" value="SPASE_I_1"/>
    <property type="match status" value="1"/>
</dbReference>
<dbReference type="GO" id="GO:0006465">
    <property type="term" value="P:signal peptide processing"/>
    <property type="evidence" value="ECO:0007669"/>
    <property type="project" value="InterPro"/>
</dbReference>
<keyword evidence="8" id="KW-0812">Transmembrane</keyword>
<evidence type="ECO:0000256" key="4">
    <source>
        <dbReference type="ARBA" id="ARBA00013208"/>
    </source>
</evidence>
<keyword evidence="12" id="KW-1185">Reference proteome</keyword>
<feature type="active site" evidence="7">
    <location>
        <position position="133"/>
    </location>
</feature>
<dbReference type="SUPFAM" id="SSF51306">
    <property type="entry name" value="LexA/Signal peptidase"/>
    <property type="match status" value="1"/>
</dbReference>
<dbReference type="InterPro" id="IPR019756">
    <property type="entry name" value="Pept_S26A_signal_pept_1_Ser-AS"/>
</dbReference>
<feature type="region of interest" description="Disordered" evidence="9">
    <location>
        <begin position="1"/>
        <end position="21"/>
    </location>
</feature>
<dbReference type="NCBIfam" id="TIGR02227">
    <property type="entry name" value="sigpep_I_bact"/>
    <property type="match status" value="1"/>
</dbReference>
<dbReference type="AlphaFoldDB" id="A0A1E7KER5"/>
<evidence type="ECO:0000256" key="9">
    <source>
        <dbReference type="SAM" id="MobiDB-lite"/>
    </source>
</evidence>
<dbReference type="PATRIC" id="fig|518642.10.peg.454"/>
<dbReference type="Proteomes" id="UP000176005">
    <property type="component" value="Unassembled WGS sequence"/>
</dbReference>
<feature type="transmembrane region" description="Helical" evidence="8">
    <location>
        <begin position="31"/>
        <end position="56"/>
    </location>
</feature>
<keyword evidence="8" id="KW-1133">Transmembrane helix</keyword>
<dbReference type="PANTHER" id="PTHR43390:SF1">
    <property type="entry name" value="CHLOROPLAST PROCESSING PEPTIDASE"/>
    <property type="match status" value="1"/>
</dbReference>
<comment type="similarity">
    <text evidence="3 8">Belongs to the peptidase S26 family.</text>
</comment>
<feature type="region of interest" description="Disordered" evidence="9">
    <location>
        <begin position="189"/>
        <end position="209"/>
    </location>
</feature>
<reference evidence="11 12" key="1">
    <citation type="journal article" date="2016" name="Front. Microbiol.">
        <title>Comparative Genomics Analysis of Streptomyces Species Reveals Their Adaptation to the Marine Environment and Their Diversity at the Genomic Level.</title>
        <authorList>
            <person name="Tian X."/>
            <person name="Zhang Z."/>
            <person name="Yang T."/>
            <person name="Chen M."/>
            <person name="Li J."/>
            <person name="Chen F."/>
            <person name="Yang J."/>
            <person name="Li W."/>
            <person name="Zhang B."/>
            <person name="Zhang Z."/>
            <person name="Wu J."/>
            <person name="Zhang C."/>
            <person name="Long L."/>
            <person name="Xiao J."/>
        </authorList>
    </citation>
    <scope>NUCLEOTIDE SEQUENCE [LARGE SCALE GENOMIC DNA]</scope>
    <source>
        <strain evidence="11 12">SCSIO 10429</strain>
    </source>
</reference>